<dbReference type="Proteomes" id="UP001066276">
    <property type="component" value="Chromosome 4_1"/>
</dbReference>
<sequence>MKVAADHRLKPLESTKEEIMYLEALPFQTQKWLQEHAGLTLDHGVEMATLFAHAQSQGYPAEPEKTSKPIPLASHKYEKKPNKTINEP</sequence>
<accession>A0AAV7T3F8</accession>
<proteinExistence type="predicted"/>
<name>A0AAV7T3F8_PLEWA</name>
<dbReference type="EMBL" id="JANPWB010000007">
    <property type="protein sequence ID" value="KAJ1171003.1"/>
    <property type="molecule type" value="Genomic_DNA"/>
</dbReference>
<evidence type="ECO:0000313" key="2">
    <source>
        <dbReference type="EMBL" id="KAJ1171003.1"/>
    </source>
</evidence>
<evidence type="ECO:0000313" key="3">
    <source>
        <dbReference type="Proteomes" id="UP001066276"/>
    </source>
</evidence>
<feature type="region of interest" description="Disordered" evidence="1">
    <location>
        <begin position="55"/>
        <end position="88"/>
    </location>
</feature>
<comment type="caution">
    <text evidence="2">The sequence shown here is derived from an EMBL/GenBank/DDBJ whole genome shotgun (WGS) entry which is preliminary data.</text>
</comment>
<evidence type="ECO:0000256" key="1">
    <source>
        <dbReference type="SAM" id="MobiDB-lite"/>
    </source>
</evidence>
<reference evidence="2" key="1">
    <citation type="journal article" date="2022" name="bioRxiv">
        <title>Sequencing and chromosome-scale assembly of the giantPleurodeles waltlgenome.</title>
        <authorList>
            <person name="Brown T."/>
            <person name="Elewa A."/>
            <person name="Iarovenko S."/>
            <person name="Subramanian E."/>
            <person name="Araus A.J."/>
            <person name="Petzold A."/>
            <person name="Susuki M."/>
            <person name="Suzuki K.-i.T."/>
            <person name="Hayashi T."/>
            <person name="Toyoda A."/>
            <person name="Oliveira C."/>
            <person name="Osipova E."/>
            <person name="Leigh N.D."/>
            <person name="Simon A."/>
            <person name="Yun M.H."/>
        </authorList>
    </citation>
    <scope>NUCLEOTIDE SEQUENCE</scope>
    <source>
        <strain evidence="2">20211129_DDA</strain>
        <tissue evidence="2">Liver</tissue>
    </source>
</reference>
<protein>
    <submittedName>
        <fullName evidence="2">Uncharacterized protein</fullName>
    </submittedName>
</protein>
<organism evidence="2 3">
    <name type="scientific">Pleurodeles waltl</name>
    <name type="common">Iberian ribbed newt</name>
    <dbReference type="NCBI Taxonomy" id="8319"/>
    <lineage>
        <taxon>Eukaryota</taxon>
        <taxon>Metazoa</taxon>
        <taxon>Chordata</taxon>
        <taxon>Craniata</taxon>
        <taxon>Vertebrata</taxon>
        <taxon>Euteleostomi</taxon>
        <taxon>Amphibia</taxon>
        <taxon>Batrachia</taxon>
        <taxon>Caudata</taxon>
        <taxon>Salamandroidea</taxon>
        <taxon>Salamandridae</taxon>
        <taxon>Pleurodelinae</taxon>
        <taxon>Pleurodeles</taxon>
    </lineage>
</organism>
<keyword evidence="3" id="KW-1185">Reference proteome</keyword>
<gene>
    <name evidence="2" type="ORF">NDU88_002874</name>
</gene>
<dbReference type="AlphaFoldDB" id="A0AAV7T3F8"/>